<dbReference type="GO" id="GO:0016020">
    <property type="term" value="C:membrane"/>
    <property type="evidence" value="ECO:0007669"/>
    <property type="project" value="UniProtKB-SubCell"/>
</dbReference>
<organism evidence="9">
    <name type="scientific">Geobacter metallireducens</name>
    <dbReference type="NCBI Taxonomy" id="28232"/>
    <lineage>
        <taxon>Bacteria</taxon>
        <taxon>Pseudomonadati</taxon>
        <taxon>Thermodesulfobacteriota</taxon>
        <taxon>Desulfuromonadia</taxon>
        <taxon>Geobacterales</taxon>
        <taxon>Geobacteraceae</taxon>
        <taxon>Geobacter</taxon>
    </lineage>
</organism>
<proteinExistence type="predicted"/>
<evidence type="ECO:0000256" key="6">
    <source>
        <dbReference type="SAM" id="Phobius"/>
    </source>
</evidence>
<dbReference type="InterPro" id="IPR018393">
    <property type="entry name" value="NADHpl_OxRdtase_5_subgr"/>
</dbReference>
<evidence type="ECO:0000256" key="4">
    <source>
        <dbReference type="ARBA" id="ARBA00023136"/>
    </source>
</evidence>
<keyword evidence="2 5" id="KW-0812">Transmembrane</keyword>
<feature type="transmembrane region" description="Helical" evidence="6">
    <location>
        <begin position="83"/>
        <end position="101"/>
    </location>
</feature>
<feature type="transmembrane region" description="Helical" evidence="6">
    <location>
        <begin position="243"/>
        <end position="261"/>
    </location>
</feature>
<dbReference type="Pfam" id="PF00361">
    <property type="entry name" value="Proton_antipo_M"/>
    <property type="match status" value="1"/>
</dbReference>
<feature type="transmembrane region" description="Helical" evidence="6">
    <location>
        <begin position="603"/>
        <end position="624"/>
    </location>
</feature>
<reference evidence="9" key="1">
    <citation type="journal article" date="2020" name="mSystems">
        <title>Genome- and Community-Level Interaction Insights into Carbon Utilization and Element Cycling Functions of Hydrothermarchaeota in Hydrothermal Sediment.</title>
        <authorList>
            <person name="Zhou Z."/>
            <person name="Liu Y."/>
            <person name="Xu W."/>
            <person name="Pan J."/>
            <person name="Luo Z.H."/>
            <person name="Li M."/>
        </authorList>
    </citation>
    <scope>NUCLEOTIDE SEQUENCE [LARGE SCALE GENOMIC DNA]</scope>
    <source>
        <strain evidence="9">SpSt-349</strain>
    </source>
</reference>
<feature type="transmembrane region" description="Helical" evidence="6">
    <location>
        <begin position="136"/>
        <end position="155"/>
    </location>
</feature>
<dbReference type="GO" id="GO:0008137">
    <property type="term" value="F:NADH dehydrogenase (ubiquinone) activity"/>
    <property type="evidence" value="ECO:0007669"/>
    <property type="project" value="InterPro"/>
</dbReference>
<dbReference type="PRINTS" id="PR01434">
    <property type="entry name" value="NADHDHGNASE5"/>
</dbReference>
<dbReference type="NCBIfam" id="NF005141">
    <property type="entry name" value="PRK06590.1"/>
    <property type="match status" value="1"/>
</dbReference>
<dbReference type="PANTHER" id="PTHR42829">
    <property type="entry name" value="NADH-UBIQUINONE OXIDOREDUCTASE CHAIN 5"/>
    <property type="match status" value="1"/>
</dbReference>
<dbReference type="PRINTS" id="PR01435">
    <property type="entry name" value="NPOXDRDTASE5"/>
</dbReference>
<evidence type="ECO:0000256" key="2">
    <source>
        <dbReference type="ARBA" id="ARBA00022692"/>
    </source>
</evidence>
<evidence type="ECO:0000256" key="1">
    <source>
        <dbReference type="ARBA" id="ARBA00004127"/>
    </source>
</evidence>
<dbReference type="Pfam" id="PF00662">
    <property type="entry name" value="Proton_antipo_N"/>
    <property type="match status" value="1"/>
</dbReference>
<feature type="transmembrane region" description="Helical" evidence="6">
    <location>
        <begin position="333"/>
        <end position="350"/>
    </location>
</feature>
<feature type="transmembrane region" description="Helical" evidence="6">
    <location>
        <begin position="370"/>
        <end position="390"/>
    </location>
</feature>
<dbReference type="GO" id="GO:0003954">
    <property type="term" value="F:NADH dehydrogenase activity"/>
    <property type="evidence" value="ECO:0007669"/>
    <property type="project" value="TreeGrafter"/>
</dbReference>
<feature type="transmembrane region" description="Helical" evidence="6">
    <location>
        <begin position="447"/>
        <end position="471"/>
    </location>
</feature>
<feature type="transmembrane region" description="Helical" evidence="6">
    <location>
        <begin position="113"/>
        <end position="130"/>
    </location>
</feature>
<feature type="transmembrane region" description="Helical" evidence="6">
    <location>
        <begin position="167"/>
        <end position="189"/>
    </location>
</feature>
<gene>
    <name evidence="9" type="ORF">ENQ87_11860</name>
</gene>
<feature type="transmembrane region" description="Helical" evidence="6">
    <location>
        <begin position="301"/>
        <end position="327"/>
    </location>
</feature>
<feature type="domain" description="NADH-Ubiquinone oxidoreductase (complex I) chain 5 N-terminal" evidence="8">
    <location>
        <begin position="64"/>
        <end position="114"/>
    </location>
</feature>
<keyword evidence="4 6" id="KW-0472">Membrane</keyword>
<dbReference type="PANTHER" id="PTHR42829:SF2">
    <property type="entry name" value="NADH-UBIQUINONE OXIDOREDUCTASE CHAIN 5"/>
    <property type="match status" value="1"/>
</dbReference>
<feature type="domain" description="NADH:quinone oxidoreductase/Mrp antiporter transmembrane" evidence="7">
    <location>
        <begin position="130"/>
        <end position="406"/>
    </location>
</feature>
<accession>A0A831UDS7</accession>
<dbReference type="GO" id="GO:0015990">
    <property type="term" value="P:electron transport coupled proton transport"/>
    <property type="evidence" value="ECO:0007669"/>
    <property type="project" value="TreeGrafter"/>
</dbReference>
<sequence>MKLYLALILLLPLLGGTINALAGRRLPRRVCEALACAAVWGAFVCAALAFAAYQAPETVTLATWLADFDFTAPIALYLDPLSLVMTLMITFVCGLIHLYAVGYMAGEGSPARFFALLNLFVFAMLVLILAENLPLLYLGWEGVGFCSYALIGFWYTDPKNATAGRKAFITTRIGDTLFGIGIVWCFQLFQTESIPQINQMGFLMPVGVVTALGLLFLAGAMGKSAQVPLMVWLPDAMAGPTPVSALIHAATMVTAGVYLMARMSPLFSAAPVVMAAVAITGAVTAFYGASCALVQRDFKRVLAYSTISQIGYMMLGVGAGAVTAATFHLLEHAFFKALLFLGAGCVISALHHEQDIYRMGGLRRRMPVTFWAFLAGAACLAGLPPTGGFFSKDAILAAVWARGGLLYGGLFGLGLLAALLTSFYTFRMVYLVFGGEGVKEVHHNPRVMDLMLLPLAILGLLGGFIHLPAFLAEGWLGRFLATAITEGAPHLSHGEELAVEGIAALVALAGLAAAHLRYGGLRRTQRIEAAGAKPRGITAFLLNGWYADDLYRFLLIGPYEAMARFLWRRVDEGVIDDSLDRLADGLGRTGQGLGRWSCGRVSVYLLSFGAGLALILGWLAWGMLQM</sequence>
<dbReference type="NCBIfam" id="TIGR01974">
    <property type="entry name" value="NDH_I_L"/>
    <property type="match status" value="1"/>
</dbReference>
<feature type="transmembrane region" description="Helical" evidence="6">
    <location>
        <begin position="201"/>
        <end position="222"/>
    </location>
</feature>
<dbReference type="EMBL" id="DSOV01000052">
    <property type="protein sequence ID" value="HEN43041.1"/>
    <property type="molecule type" value="Genomic_DNA"/>
</dbReference>
<feature type="transmembrane region" description="Helical" evidence="6">
    <location>
        <begin position="497"/>
        <end position="516"/>
    </location>
</feature>
<evidence type="ECO:0000259" key="8">
    <source>
        <dbReference type="Pfam" id="PF00662"/>
    </source>
</evidence>
<dbReference type="GO" id="GO:0012505">
    <property type="term" value="C:endomembrane system"/>
    <property type="evidence" value="ECO:0007669"/>
    <property type="project" value="UniProtKB-SubCell"/>
</dbReference>
<comment type="subcellular location">
    <subcellularLocation>
        <location evidence="1">Endomembrane system</location>
        <topology evidence="1">Multi-pass membrane protein</topology>
    </subcellularLocation>
    <subcellularLocation>
        <location evidence="5">Membrane</location>
        <topology evidence="5">Multi-pass membrane protein</topology>
    </subcellularLocation>
</comment>
<dbReference type="Gene3D" id="1.20.5.2700">
    <property type="match status" value="1"/>
</dbReference>
<feature type="transmembrane region" description="Helical" evidence="6">
    <location>
        <begin position="405"/>
        <end position="426"/>
    </location>
</feature>
<evidence type="ECO:0000313" key="9">
    <source>
        <dbReference type="EMBL" id="HEN43041.1"/>
    </source>
</evidence>
<keyword evidence="3 6" id="KW-1133">Transmembrane helix</keyword>
<evidence type="ECO:0000256" key="5">
    <source>
        <dbReference type="RuleBase" id="RU000320"/>
    </source>
</evidence>
<dbReference type="AlphaFoldDB" id="A0A831UDS7"/>
<dbReference type="InterPro" id="IPR001750">
    <property type="entry name" value="ND/Mrp_TM"/>
</dbReference>
<name>A0A831UDS7_GEOME</name>
<evidence type="ECO:0000256" key="3">
    <source>
        <dbReference type="ARBA" id="ARBA00022989"/>
    </source>
</evidence>
<comment type="caution">
    <text evidence="9">The sequence shown here is derived from an EMBL/GenBank/DDBJ whole genome shotgun (WGS) entry which is preliminary data.</text>
</comment>
<dbReference type="GO" id="GO:0042773">
    <property type="term" value="P:ATP synthesis coupled electron transport"/>
    <property type="evidence" value="ECO:0007669"/>
    <property type="project" value="InterPro"/>
</dbReference>
<feature type="transmembrane region" description="Helical" evidence="6">
    <location>
        <begin position="32"/>
        <end position="52"/>
    </location>
</feature>
<dbReference type="InterPro" id="IPR003945">
    <property type="entry name" value="NU5C-like"/>
</dbReference>
<evidence type="ECO:0000259" key="7">
    <source>
        <dbReference type="Pfam" id="PF00361"/>
    </source>
</evidence>
<dbReference type="InterPro" id="IPR001516">
    <property type="entry name" value="Proton_antipo_N"/>
</dbReference>
<protein>
    <submittedName>
        <fullName evidence="9">NADH-quinone oxidoreductase subunit L</fullName>
    </submittedName>
</protein>
<feature type="transmembrane region" description="Helical" evidence="6">
    <location>
        <begin position="267"/>
        <end position="289"/>
    </location>
</feature>